<dbReference type="InterPro" id="IPR007195">
    <property type="entry name" value="TolB_N"/>
</dbReference>
<comment type="subcellular location">
    <subcellularLocation>
        <location evidence="1 5">Periplasm</location>
    </subcellularLocation>
</comment>
<evidence type="ECO:0000256" key="2">
    <source>
        <dbReference type="ARBA" id="ARBA00009820"/>
    </source>
</evidence>
<comment type="similarity">
    <text evidence="2 5">Belongs to the TolB family.</text>
</comment>
<dbReference type="PANTHER" id="PTHR36842:SF1">
    <property type="entry name" value="PROTEIN TOLB"/>
    <property type="match status" value="1"/>
</dbReference>
<dbReference type="InterPro" id="IPR011659">
    <property type="entry name" value="WD40"/>
</dbReference>
<evidence type="ECO:0000256" key="3">
    <source>
        <dbReference type="ARBA" id="ARBA00022729"/>
    </source>
</evidence>
<dbReference type="GO" id="GO:0051301">
    <property type="term" value="P:cell division"/>
    <property type="evidence" value="ECO:0007669"/>
    <property type="project" value="UniProtKB-UniRule"/>
</dbReference>
<evidence type="ECO:0000313" key="8">
    <source>
        <dbReference type="Proteomes" id="UP000253570"/>
    </source>
</evidence>
<keyword evidence="5" id="KW-0131">Cell cycle</keyword>
<dbReference type="AlphaFoldDB" id="A0A368DRL7"/>
<keyword evidence="3 5" id="KW-0732">Signal</keyword>
<dbReference type="Gene3D" id="2.120.10.30">
    <property type="entry name" value="TolB, C-terminal domain"/>
    <property type="match status" value="1"/>
</dbReference>
<keyword evidence="4 5" id="KW-0574">Periplasm</keyword>
<dbReference type="Pfam" id="PF07676">
    <property type="entry name" value="PD40"/>
    <property type="match status" value="4"/>
</dbReference>
<dbReference type="Proteomes" id="UP000253570">
    <property type="component" value="Unassembled WGS sequence"/>
</dbReference>
<dbReference type="NCBIfam" id="TIGR02800">
    <property type="entry name" value="propeller_TolB"/>
    <property type="match status" value="1"/>
</dbReference>
<dbReference type="InterPro" id="IPR014167">
    <property type="entry name" value="Tol-Pal_TolB"/>
</dbReference>
<evidence type="ECO:0000313" key="7">
    <source>
        <dbReference type="EMBL" id="RCL73933.1"/>
    </source>
</evidence>
<comment type="function">
    <text evidence="5">Part of the Tol-Pal system, which plays a role in outer membrane invagination during cell division and is important for maintaining outer membrane integrity.</text>
</comment>
<accession>A0A368DRL7</accession>
<dbReference type="PANTHER" id="PTHR36842">
    <property type="entry name" value="PROTEIN TOLB HOMOLOG"/>
    <property type="match status" value="1"/>
</dbReference>
<name>A0A368DRL7_9PROT</name>
<protein>
    <recommendedName>
        <fullName evidence="5">Tol-Pal system protein TolB</fullName>
    </recommendedName>
</protein>
<dbReference type="GO" id="GO:0017038">
    <property type="term" value="P:protein import"/>
    <property type="evidence" value="ECO:0007669"/>
    <property type="project" value="InterPro"/>
</dbReference>
<comment type="subunit">
    <text evidence="5">The Tol-Pal system is composed of five core proteins: the inner membrane proteins TolA, TolQ and TolR, the periplasmic protein TolB and the outer membrane protein Pal. They form a network linking the inner and outer membranes and the peptidoglycan layer.</text>
</comment>
<evidence type="ECO:0000256" key="5">
    <source>
        <dbReference type="HAMAP-Rule" id="MF_00671"/>
    </source>
</evidence>
<keyword evidence="5" id="KW-0132">Cell division</keyword>
<dbReference type="InterPro" id="IPR011042">
    <property type="entry name" value="6-blade_b-propeller_TolB-like"/>
</dbReference>
<dbReference type="EMBL" id="QOQD01000004">
    <property type="protein sequence ID" value="RCL73933.1"/>
    <property type="molecule type" value="Genomic_DNA"/>
</dbReference>
<comment type="caution">
    <text evidence="7">The sequence shown here is derived from an EMBL/GenBank/DDBJ whole genome shotgun (WGS) entry which is preliminary data.</text>
</comment>
<evidence type="ECO:0000256" key="4">
    <source>
        <dbReference type="ARBA" id="ARBA00022764"/>
    </source>
</evidence>
<dbReference type="GO" id="GO:0042597">
    <property type="term" value="C:periplasmic space"/>
    <property type="evidence" value="ECO:0007669"/>
    <property type="project" value="UniProtKB-SubCell"/>
</dbReference>
<dbReference type="SUPFAM" id="SSF69304">
    <property type="entry name" value="Tricorn protease N-terminal domain"/>
    <property type="match status" value="1"/>
</dbReference>
<proteinExistence type="inferred from homology"/>
<dbReference type="Pfam" id="PF04052">
    <property type="entry name" value="TolB_N"/>
    <property type="match status" value="1"/>
</dbReference>
<evidence type="ECO:0000256" key="1">
    <source>
        <dbReference type="ARBA" id="ARBA00004418"/>
    </source>
</evidence>
<organism evidence="7 8">
    <name type="scientific">PS1 clade bacterium</name>
    <dbReference type="NCBI Taxonomy" id="2175152"/>
    <lineage>
        <taxon>Bacteria</taxon>
        <taxon>Pseudomonadati</taxon>
        <taxon>Pseudomonadota</taxon>
        <taxon>Alphaproteobacteria</taxon>
        <taxon>PS1 clade</taxon>
    </lineage>
</organism>
<dbReference type="Gene3D" id="3.40.50.10070">
    <property type="entry name" value="TolB, N-terminal domain"/>
    <property type="match status" value="1"/>
</dbReference>
<dbReference type="SUPFAM" id="SSF52964">
    <property type="entry name" value="TolB, N-terminal domain"/>
    <property type="match status" value="1"/>
</dbReference>
<reference evidence="7 8" key="1">
    <citation type="journal article" date="2018" name="Microbiome">
        <title>Fine metagenomic profile of the Mediterranean stratified and mixed water columns revealed by assembly and recruitment.</title>
        <authorList>
            <person name="Haro-Moreno J.M."/>
            <person name="Lopez-Perez M."/>
            <person name="De La Torre J.R."/>
            <person name="Picazo A."/>
            <person name="Camacho A."/>
            <person name="Rodriguez-Valera F."/>
        </authorList>
    </citation>
    <scope>NUCLEOTIDE SEQUENCE [LARGE SCALE GENOMIC DNA]</scope>
    <source>
        <strain evidence="7">MED-G57</strain>
    </source>
</reference>
<sequence length="439" mass="49033">MEISIRNYLFLILILFSFQTNETFAALEIDVTEGNIKPLPIAISFVSNSQNGDSDLGINISKVIASDLAGSGLFYPINPKAFLEELVSLDTKPNFNSWRVINTESLLTAQIYQKENDMFKIHYKLWDVVAEKALIEQELSTSNSKWRSVSHVVADAVYARLTGESGYFDTKVAFIAESGSKINRIKRLAIMDQDGYRPRLLTTGKDLVLTPRFSPNSEDLVYLSYRNGQPQVYIYNVDSDQTYVVGAFPGMTFAPRFSPDGMKIIMSLQEGVGSNIYEMDLSDFKKRRLTNTPDINTAPSYSPDGKNLVFESDKSGTQQLYVMDSNGQNVRRISYGKGSYSTPVWSPRGDYIAFTKISKGRFMIGVMFADGSGERIITDGFHNEGPTWAPNGRVLMFFRESPGEKGGAMIYSVDVTGYNERLIDTPGFASDPSWSALLH</sequence>
<gene>
    <name evidence="5" type="primary">tolB</name>
    <name evidence="7" type="ORF">DBW71_02360</name>
</gene>
<feature type="domain" description="TolB N-terminal" evidence="6">
    <location>
        <begin position="27"/>
        <end position="133"/>
    </location>
</feature>
<evidence type="ECO:0000259" key="6">
    <source>
        <dbReference type="Pfam" id="PF04052"/>
    </source>
</evidence>
<dbReference type="HAMAP" id="MF_00671">
    <property type="entry name" value="TolB"/>
    <property type="match status" value="1"/>
</dbReference>